<gene>
    <name evidence="1" type="ORF">AKJ41_01130</name>
</gene>
<evidence type="ECO:0000313" key="1">
    <source>
        <dbReference type="EMBL" id="KXB01573.1"/>
    </source>
</evidence>
<accession>A0A133V557</accession>
<dbReference type="AlphaFoldDB" id="A0A133V557"/>
<sequence length="148" mass="17580">MKKEKPNEEWLYCFQCRTLLKKNREKVAHRLRGHRLGRYGHVKITEDHKHDFKIALRRKEIDMGPVNPREYSKEVRPSLPELPYYLRIPASDIAYLNEVYDHRRYVFLDPDLCTYRDHGADKWKTIGSVSVEVVSCPSFCKCRSLLSV</sequence>
<organism evidence="1 2">
    <name type="scientific">candidate division MSBL1 archaeon SCGC-AAA259O05</name>
    <dbReference type="NCBI Taxonomy" id="1698271"/>
    <lineage>
        <taxon>Archaea</taxon>
        <taxon>Methanobacteriati</taxon>
        <taxon>Methanobacteriota</taxon>
        <taxon>candidate division MSBL1</taxon>
    </lineage>
</organism>
<protein>
    <submittedName>
        <fullName evidence="1">Uncharacterized protein</fullName>
    </submittedName>
</protein>
<dbReference type="EMBL" id="LHXV01000008">
    <property type="protein sequence ID" value="KXB01573.1"/>
    <property type="molecule type" value="Genomic_DNA"/>
</dbReference>
<keyword evidence="2" id="KW-1185">Reference proteome</keyword>
<proteinExistence type="predicted"/>
<name>A0A133V557_9EURY</name>
<comment type="caution">
    <text evidence="1">The sequence shown here is derived from an EMBL/GenBank/DDBJ whole genome shotgun (WGS) entry which is preliminary data.</text>
</comment>
<dbReference type="Proteomes" id="UP000070344">
    <property type="component" value="Unassembled WGS sequence"/>
</dbReference>
<reference evidence="1 2" key="1">
    <citation type="journal article" date="2016" name="Sci. Rep.">
        <title>Metabolic traits of an uncultured archaeal lineage -MSBL1- from brine pools of the Red Sea.</title>
        <authorList>
            <person name="Mwirichia R."/>
            <person name="Alam I."/>
            <person name="Rashid M."/>
            <person name="Vinu M."/>
            <person name="Ba-Alawi W."/>
            <person name="Anthony Kamau A."/>
            <person name="Kamanda Ngugi D."/>
            <person name="Goker M."/>
            <person name="Klenk H.P."/>
            <person name="Bajic V."/>
            <person name="Stingl U."/>
        </authorList>
    </citation>
    <scope>NUCLEOTIDE SEQUENCE [LARGE SCALE GENOMIC DNA]</scope>
    <source>
        <strain evidence="1">SCGC-AAA259O05</strain>
    </source>
</reference>
<evidence type="ECO:0000313" key="2">
    <source>
        <dbReference type="Proteomes" id="UP000070344"/>
    </source>
</evidence>